<organism evidence="2 3">
    <name type="scientific">Necator americanus</name>
    <name type="common">Human hookworm</name>
    <dbReference type="NCBI Taxonomy" id="51031"/>
    <lineage>
        <taxon>Eukaryota</taxon>
        <taxon>Metazoa</taxon>
        <taxon>Ecdysozoa</taxon>
        <taxon>Nematoda</taxon>
        <taxon>Chromadorea</taxon>
        <taxon>Rhabditida</taxon>
        <taxon>Rhabditina</taxon>
        <taxon>Rhabditomorpha</taxon>
        <taxon>Strongyloidea</taxon>
        <taxon>Ancylostomatidae</taxon>
        <taxon>Bunostominae</taxon>
        <taxon>Necator</taxon>
    </lineage>
</organism>
<feature type="region of interest" description="Disordered" evidence="1">
    <location>
        <begin position="1"/>
        <end position="32"/>
    </location>
</feature>
<feature type="region of interest" description="Disordered" evidence="1">
    <location>
        <begin position="84"/>
        <end position="128"/>
    </location>
</feature>
<keyword evidence="3" id="KW-1185">Reference proteome</keyword>
<dbReference type="EMBL" id="JAVFWL010000002">
    <property type="protein sequence ID" value="KAK6733229.1"/>
    <property type="molecule type" value="Genomic_DNA"/>
</dbReference>
<protein>
    <submittedName>
        <fullName evidence="2">Uncharacterized protein</fullName>
    </submittedName>
</protein>
<feature type="compositionally biased region" description="Polar residues" evidence="1">
    <location>
        <begin position="85"/>
        <end position="99"/>
    </location>
</feature>
<evidence type="ECO:0000256" key="1">
    <source>
        <dbReference type="SAM" id="MobiDB-lite"/>
    </source>
</evidence>
<proteinExistence type="predicted"/>
<feature type="region of interest" description="Disordered" evidence="1">
    <location>
        <begin position="45"/>
        <end position="67"/>
    </location>
</feature>
<sequence>MQQSTSEPCATLATGHLQTKDQSRTVGTTTPRTASLARAFRGCFRSERSQDQLPEELNDDGNVHGRDTARCYCLDNYGSMERRQVSNQVVNKESGQSPDGPTPRLVSLTGLGDDATQSSLASPSGRRDAAACCGCDAPTKADFLN</sequence>
<accession>A0ABR1C5Y3</accession>
<dbReference type="Proteomes" id="UP001303046">
    <property type="component" value="Unassembled WGS sequence"/>
</dbReference>
<reference evidence="2 3" key="1">
    <citation type="submission" date="2023-08" db="EMBL/GenBank/DDBJ databases">
        <title>A Necator americanus chromosomal reference genome.</title>
        <authorList>
            <person name="Ilik V."/>
            <person name="Petrzelkova K.J."/>
            <person name="Pardy F."/>
            <person name="Fuh T."/>
            <person name="Niatou-Singa F.S."/>
            <person name="Gouil Q."/>
            <person name="Baker L."/>
            <person name="Ritchie M.E."/>
            <person name="Jex A.R."/>
            <person name="Gazzola D."/>
            <person name="Li H."/>
            <person name="Toshio Fujiwara R."/>
            <person name="Zhan B."/>
            <person name="Aroian R.V."/>
            <person name="Pafco B."/>
            <person name="Schwarz E.M."/>
        </authorList>
    </citation>
    <scope>NUCLEOTIDE SEQUENCE [LARGE SCALE GENOMIC DNA]</scope>
    <source>
        <strain evidence="2 3">Aroian</strain>
        <tissue evidence="2">Whole animal</tissue>
    </source>
</reference>
<evidence type="ECO:0000313" key="2">
    <source>
        <dbReference type="EMBL" id="KAK6733229.1"/>
    </source>
</evidence>
<name>A0ABR1C5Y3_NECAM</name>
<comment type="caution">
    <text evidence="2">The sequence shown here is derived from an EMBL/GenBank/DDBJ whole genome shotgun (WGS) entry which is preliminary data.</text>
</comment>
<evidence type="ECO:0000313" key="3">
    <source>
        <dbReference type="Proteomes" id="UP001303046"/>
    </source>
</evidence>
<gene>
    <name evidence="2" type="primary">Necator_chrII.g4948</name>
    <name evidence="2" type="ORF">RB195_017156</name>
</gene>